<dbReference type="InterPro" id="IPR029063">
    <property type="entry name" value="SAM-dependent_MTases_sf"/>
</dbReference>
<dbReference type="Gene3D" id="3.40.50.150">
    <property type="entry name" value="Vaccinia Virus protein VP39"/>
    <property type="match status" value="1"/>
</dbReference>
<dbReference type="InterPro" id="IPR007536">
    <property type="entry name" value="16SrRNA_methylTrfase_J"/>
</dbReference>
<comment type="function">
    <text evidence="1">Specifically methylates the guanosine in position 1516 of 16S rRNA.</text>
</comment>
<reference evidence="2 3" key="1">
    <citation type="submission" date="2018-11" db="EMBL/GenBank/DDBJ databases">
        <authorList>
            <person name="Ye M.-Q."/>
            <person name="Du Z.-J."/>
        </authorList>
    </citation>
    <scope>NUCLEOTIDE SEQUENCE [LARGE SCALE GENOMIC DNA]</scope>
    <source>
        <strain evidence="2 3">U0105</strain>
    </source>
</reference>
<sequence>MNNFTGLFIAQDCSSEQQQYANDLSQRYCFDVLKNYPNQGLVLVCDANGLGLMNAGEKKQSPVKAEFTSPELHYRLQKSTAKSESIVKAIGNKGQPWTVLDATPGLGRDASVLAHFGCVVVMVERSPVVAALLEDGLIQLKSRQPELAEKMTLIHGNSVTTMLTWREQQGANQAPDAVYLDPMFPHRKKSALVKKEMQLFQQLLGHDEDADSLLMPALALAKKRVVVKRPNSAAVLNAHTPTMSVTMKKHRFDVYINHQTGEKND</sequence>
<dbReference type="EC" id="2.1.1.242" evidence="1"/>
<proteinExistence type="inferred from homology"/>
<protein>
    <recommendedName>
        <fullName evidence="1">Ribosomal RNA small subunit methyltransferase J</fullName>
        <ecNumber evidence="1">2.1.1.242</ecNumber>
    </recommendedName>
    <alternativeName>
        <fullName evidence="1">16S rRNA m2G1516 methyltransferase</fullName>
    </alternativeName>
    <alternativeName>
        <fullName evidence="1">rRNA (guanine-N(2)-)-methyltransferase</fullName>
    </alternativeName>
</protein>
<dbReference type="RefSeq" id="WP_124028919.1">
    <property type="nucleotide sequence ID" value="NZ_JBHRSN010000014.1"/>
</dbReference>
<name>A0A3N5XX67_9ALTE</name>
<comment type="catalytic activity">
    <reaction evidence="1">
        <text>guanosine(1516) in 16S rRNA + S-adenosyl-L-methionine = N(2)-methylguanosine(1516) in 16S rRNA + S-adenosyl-L-homocysteine + H(+)</text>
        <dbReference type="Rhea" id="RHEA:43220"/>
        <dbReference type="Rhea" id="RHEA-COMP:10412"/>
        <dbReference type="Rhea" id="RHEA-COMP:10413"/>
        <dbReference type="ChEBI" id="CHEBI:15378"/>
        <dbReference type="ChEBI" id="CHEBI:57856"/>
        <dbReference type="ChEBI" id="CHEBI:59789"/>
        <dbReference type="ChEBI" id="CHEBI:74269"/>
        <dbReference type="ChEBI" id="CHEBI:74481"/>
        <dbReference type="EC" id="2.1.1.242"/>
    </reaction>
</comment>
<dbReference type="PANTHER" id="PTHR36112">
    <property type="entry name" value="RIBOSOMAL RNA SMALL SUBUNIT METHYLTRANSFERASE J"/>
    <property type="match status" value="1"/>
</dbReference>
<accession>A0A3N5XX67</accession>
<feature type="binding site" evidence="1">
    <location>
        <begin position="108"/>
        <end position="109"/>
    </location>
    <ligand>
        <name>S-adenosyl-L-methionine</name>
        <dbReference type="ChEBI" id="CHEBI:59789"/>
    </ligand>
</feature>
<dbReference type="HAMAP" id="MF_01523">
    <property type="entry name" value="16SrRNA_methyltr_J"/>
    <property type="match status" value="1"/>
</dbReference>
<keyword evidence="1" id="KW-0949">S-adenosyl-L-methionine</keyword>
<gene>
    <name evidence="1" type="primary">rsmJ</name>
    <name evidence="2" type="ORF">DRW07_15830</name>
</gene>
<dbReference type="Proteomes" id="UP000275281">
    <property type="component" value="Unassembled WGS sequence"/>
</dbReference>
<comment type="caution">
    <text evidence="2">The sequence shown here is derived from an EMBL/GenBank/DDBJ whole genome shotgun (WGS) entry which is preliminary data.</text>
</comment>
<keyword evidence="1 2" id="KW-0808">Transferase</keyword>
<dbReference type="Pfam" id="PF04445">
    <property type="entry name" value="SAM_MT"/>
    <property type="match status" value="1"/>
</dbReference>
<evidence type="ECO:0000313" key="2">
    <source>
        <dbReference type="EMBL" id="RPJ65372.1"/>
    </source>
</evidence>
<keyword evidence="3" id="KW-1185">Reference proteome</keyword>
<keyword evidence="1" id="KW-0698">rRNA processing</keyword>
<dbReference type="AlphaFoldDB" id="A0A3N5XX67"/>
<evidence type="ECO:0000256" key="1">
    <source>
        <dbReference type="HAMAP-Rule" id="MF_01523"/>
    </source>
</evidence>
<comment type="caution">
    <text evidence="1">Lacks conserved residue(s) required for the propagation of feature annotation.</text>
</comment>
<dbReference type="CDD" id="cd02440">
    <property type="entry name" value="AdoMet_MTases"/>
    <property type="match status" value="1"/>
</dbReference>
<dbReference type="GO" id="GO:0008990">
    <property type="term" value="F:rRNA (guanine-N2-)-methyltransferase activity"/>
    <property type="evidence" value="ECO:0007669"/>
    <property type="project" value="UniProtKB-UniRule"/>
</dbReference>
<dbReference type="OrthoDB" id="3191794at2"/>
<feature type="binding site" evidence="1">
    <location>
        <begin position="124"/>
        <end position="125"/>
    </location>
    <ligand>
        <name>S-adenosyl-L-methionine</name>
        <dbReference type="ChEBI" id="CHEBI:59789"/>
    </ligand>
</feature>
<feature type="binding site" evidence="1">
    <location>
        <position position="181"/>
    </location>
    <ligand>
        <name>S-adenosyl-L-methionine</name>
        <dbReference type="ChEBI" id="CHEBI:59789"/>
    </ligand>
</feature>
<keyword evidence="1" id="KW-0963">Cytoplasm</keyword>
<comment type="similarity">
    <text evidence="1">Belongs to the methyltransferase superfamily. RsmJ family.</text>
</comment>
<dbReference type="GO" id="GO:0005737">
    <property type="term" value="C:cytoplasm"/>
    <property type="evidence" value="ECO:0007669"/>
    <property type="project" value="UniProtKB-SubCell"/>
</dbReference>
<keyword evidence="1 2" id="KW-0489">Methyltransferase</keyword>
<evidence type="ECO:0000313" key="3">
    <source>
        <dbReference type="Proteomes" id="UP000275281"/>
    </source>
</evidence>
<dbReference type="PANTHER" id="PTHR36112:SF1">
    <property type="entry name" value="RIBOSOMAL RNA SMALL SUBUNIT METHYLTRANSFERASE J"/>
    <property type="match status" value="1"/>
</dbReference>
<comment type="subcellular location">
    <subcellularLocation>
        <location evidence="1">Cytoplasm</location>
    </subcellularLocation>
</comment>
<dbReference type="EMBL" id="RPOK01000005">
    <property type="protein sequence ID" value="RPJ65372.1"/>
    <property type="molecule type" value="Genomic_DNA"/>
</dbReference>
<organism evidence="2 3">
    <name type="scientific">Alteromonas sediminis</name>
    <dbReference type="NCBI Taxonomy" id="2259342"/>
    <lineage>
        <taxon>Bacteria</taxon>
        <taxon>Pseudomonadati</taxon>
        <taxon>Pseudomonadota</taxon>
        <taxon>Gammaproteobacteria</taxon>
        <taxon>Alteromonadales</taxon>
        <taxon>Alteromonadaceae</taxon>
        <taxon>Alteromonas/Salinimonas group</taxon>
        <taxon>Alteromonas</taxon>
    </lineage>
</organism>
<dbReference type="SUPFAM" id="SSF53335">
    <property type="entry name" value="S-adenosyl-L-methionine-dependent methyltransferases"/>
    <property type="match status" value="1"/>
</dbReference>